<keyword evidence="2" id="KW-0805">Transcription regulation</keyword>
<evidence type="ECO:0000256" key="1">
    <source>
        <dbReference type="ARBA" id="ARBA00022553"/>
    </source>
</evidence>
<dbReference type="PROSITE" id="PS50043">
    <property type="entry name" value="HTH_LUXR_2"/>
    <property type="match status" value="1"/>
</dbReference>
<dbReference type="InterPro" id="IPR000792">
    <property type="entry name" value="Tscrpt_reg_LuxR_C"/>
</dbReference>
<dbReference type="InterPro" id="IPR039420">
    <property type="entry name" value="WalR-like"/>
</dbReference>
<dbReference type="GO" id="GO:0000160">
    <property type="term" value="P:phosphorelay signal transduction system"/>
    <property type="evidence" value="ECO:0007669"/>
    <property type="project" value="InterPro"/>
</dbReference>
<dbReference type="InterPro" id="IPR011006">
    <property type="entry name" value="CheY-like_superfamily"/>
</dbReference>
<evidence type="ECO:0000313" key="8">
    <source>
        <dbReference type="EMBL" id="EIJ34024.1"/>
    </source>
</evidence>
<dbReference type="Pfam" id="PF00072">
    <property type="entry name" value="Response_reg"/>
    <property type="match status" value="1"/>
</dbReference>
<sequence>MFNVMVVEDVESTCNWMQVLLGKAFPDVKVVFGHTLAEARGQLGQQFLALALVDLNLPDGSGLELIPHIRRHSPETRIIVMTIFDDHEHIFNAIRAGAIGYLLKDQSEKILINKLRGVMEGDPPLSPLIARKILEQVRDSDPIQENHAVNPPLHIDLNQREEEILVLISKGMNRTEIAEILSLSPHTVARYIKDVYQKLDVSSRAEAAIMACRIGLVRMS</sequence>
<keyword evidence="1 5" id="KW-0597">Phosphoprotein</keyword>
<dbReference type="Proteomes" id="UP000005317">
    <property type="component" value="Unassembled WGS sequence"/>
</dbReference>
<dbReference type="PANTHER" id="PTHR43214">
    <property type="entry name" value="TWO-COMPONENT RESPONSE REGULATOR"/>
    <property type="match status" value="1"/>
</dbReference>
<dbReference type="GO" id="GO:0003677">
    <property type="term" value="F:DNA binding"/>
    <property type="evidence" value="ECO:0007669"/>
    <property type="project" value="UniProtKB-KW"/>
</dbReference>
<evidence type="ECO:0000256" key="4">
    <source>
        <dbReference type="ARBA" id="ARBA00023163"/>
    </source>
</evidence>
<dbReference type="EMBL" id="JH651384">
    <property type="protein sequence ID" value="EIJ34024.1"/>
    <property type="molecule type" value="Genomic_DNA"/>
</dbReference>
<dbReference type="InterPro" id="IPR058245">
    <property type="entry name" value="NreC/VraR/RcsB-like_REC"/>
</dbReference>
<dbReference type="RefSeq" id="WP_002707967.1">
    <property type="nucleotide sequence ID" value="NZ_JH651384.1"/>
</dbReference>
<keyword evidence="9" id="KW-1185">Reference proteome</keyword>
<dbReference type="InterPro" id="IPR001789">
    <property type="entry name" value="Sig_transdc_resp-reg_receiver"/>
</dbReference>
<feature type="modified residue" description="4-aspartylphosphate" evidence="5">
    <location>
        <position position="54"/>
    </location>
</feature>
<dbReference type="Pfam" id="PF00196">
    <property type="entry name" value="GerE"/>
    <property type="match status" value="1"/>
</dbReference>
<feature type="domain" description="HTH luxR-type" evidence="6">
    <location>
        <begin position="150"/>
        <end position="215"/>
    </location>
</feature>
<dbReference type="SMART" id="SM00421">
    <property type="entry name" value="HTH_LUXR"/>
    <property type="match status" value="1"/>
</dbReference>
<reference evidence="9" key="1">
    <citation type="journal article" date="2011" name="Stand. Genomic Sci.">
        <title>Genome sequence of the filamentous, gliding Thiothrix nivea neotype strain (JP2(T)).</title>
        <authorList>
            <person name="Lapidus A."/>
            <person name="Nolan M."/>
            <person name="Lucas S."/>
            <person name="Glavina Del Rio T."/>
            <person name="Tice H."/>
            <person name="Cheng J.F."/>
            <person name="Tapia R."/>
            <person name="Han C."/>
            <person name="Goodwin L."/>
            <person name="Pitluck S."/>
            <person name="Liolios K."/>
            <person name="Pagani I."/>
            <person name="Ivanova N."/>
            <person name="Huntemann M."/>
            <person name="Mavromatis K."/>
            <person name="Mikhailova N."/>
            <person name="Pati A."/>
            <person name="Chen A."/>
            <person name="Palaniappan K."/>
            <person name="Land M."/>
            <person name="Brambilla E.M."/>
            <person name="Rohde M."/>
            <person name="Abt B."/>
            <person name="Verbarg S."/>
            <person name="Goker M."/>
            <person name="Bristow J."/>
            <person name="Eisen J.A."/>
            <person name="Markowitz V."/>
            <person name="Hugenholtz P."/>
            <person name="Kyrpides N.C."/>
            <person name="Klenk H.P."/>
            <person name="Woyke T."/>
        </authorList>
    </citation>
    <scope>NUCLEOTIDE SEQUENCE [LARGE SCALE GENOMIC DNA]</scope>
    <source>
        <strain evidence="9">ATCC 35100 / DSM 5205 / JP2</strain>
    </source>
</reference>
<dbReference type="PRINTS" id="PR00038">
    <property type="entry name" value="HTHLUXR"/>
</dbReference>
<dbReference type="CDD" id="cd17535">
    <property type="entry name" value="REC_NarL-like"/>
    <property type="match status" value="1"/>
</dbReference>
<proteinExistence type="predicted"/>
<evidence type="ECO:0000256" key="2">
    <source>
        <dbReference type="ARBA" id="ARBA00023015"/>
    </source>
</evidence>
<dbReference type="CDD" id="cd06170">
    <property type="entry name" value="LuxR_C_like"/>
    <property type="match status" value="1"/>
</dbReference>
<keyword evidence="4" id="KW-0804">Transcription</keyword>
<dbReference type="Gene3D" id="3.40.50.2300">
    <property type="match status" value="1"/>
</dbReference>
<evidence type="ECO:0000256" key="3">
    <source>
        <dbReference type="ARBA" id="ARBA00023125"/>
    </source>
</evidence>
<dbReference type="GO" id="GO:0006355">
    <property type="term" value="P:regulation of DNA-templated transcription"/>
    <property type="evidence" value="ECO:0007669"/>
    <property type="project" value="InterPro"/>
</dbReference>
<protein>
    <submittedName>
        <fullName evidence="8">Two component transcriptional regulator, LuxR family</fullName>
    </submittedName>
</protein>
<evidence type="ECO:0000313" key="9">
    <source>
        <dbReference type="Proteomes" id="UP000005317"/>
    </source>
</evidence>
<dbReference type="PROSITE" id="PS50110">
    <property type="entry name" value="RESPONSE_REGULATORY"/>
    <property type="match status" value="1"/>
</dbReference>
<feature type="domain" description="Response regulatory" evidence="7">
    <location>
        <begin position="3"/>
        <end position="119"/>
    </location>
</feature>
<dbReference type="AlphaFoldDB" id="A0A656HDG8"/>
<organism evidence="8 9">
    <name type="scientific">Thiothrix nivea (strain ATCC 35100 / DSM 5205 / JP2)</name>
    <dbReference type="NCBI Taxonomy" id="870187"/>
    <lineage>
        <taxon>Bacteria</taxon>
        <taxon>Pseudomonadati</taxon>
        <taxon>Pseudomonadota</taxon>
        <taxon>Gammaproteobacteria</taxon>
        <taxon>Thiotrichales</taxon>
        <taxon>Thiotrichaceae</taxon>
        <taxon>Thiothrix</taxon>
    </lineage>
</organism>
<evidence type="ECO:0000259" key="6">
    <source>
        <dbReference type="PROSITE" id="PS50043"/>
    </source>
</evidence>
<accession>A0A656HDG8</accession>
<dbReference type="SUPFAM" id="SSF52172">
    <property type="entry name" value="CheY-like"/>
    <property type="match status" value="1"/>
</dbReference>
<dbReference type="SUPFAM" id="SSF46894">
    <property type="entry name" value="C-terminal effector domain of the bipartite response regulators"/>
    <property type="match status" value="1"/>
</dbReference>
<evidence type="ECO:0000256" key="5">
    <source>
        <dbReference type="PROSITE-ProRule" id="PRU00169"/>
    </source>
</evidence>
<dbReference type="OrthoDB" id="9796655at2"/>
<name>A0A656HDG8_THINJ</name>
<keyword evidence="3" id="KW-0238">DNA-binding</keyword>
<gene>
    <name evidence="8" type="ORF">Thini_1421</name>
</gene>
<dbReference type="InterPro" id="IPR016032">
    <property type="entry name" value="Sig_transdc_resp-reg_C-effctor"/>
</dbReference>
<dbReference type="PANTHER" id="PTHR43214:SF41">
    <property type="entry name" value="NITRATE_NITRITE RESPONSE REGULATOR PROTEIN NARP"/>
    <property type="match status" value="1"/>
</dbReference>
<dbReference type="SMART" id="SM00448">
    <property type="entry name" value="REC"/>
    <property type="match status" value="1"/>
</dbReference>
<evidence type="ECO:0000259" key="7">
    <source>
        <dbReference type="PROSITE" id="PS50110"/>
    </source>
</evidence>